<gene>
    <name evidence="1" type="ORF">LEP1GSC062_0650</name>
</gene>
<keyword evidence="2" id="KW-1185">Reference proteome</keyword>
<evidence type="ECO:0000313" key="2">
    <source>
        <dbReference type="Proteomes" id="UP000018747"/>
    </source>
</evidence>
<proteinExistence type="predicted"/>
<organism evidence="1 2">
    <name type="scientific">Leptospira alexanderi serovar Manhao 3 str. L 60</name>
    <dbReference type="NCBI Taxonomy" id="1049759"/>
    <lineage>
        <taxon>Bacteria</taxon>
        <taxon>Pseudomonadati</taxon>
        <taxon>Spirochaetota</taxon>
        <taxon>Spirochaetia</taxon>
        <taxon>Leptospirales</taxon>
        <taxon>Leptospiraceae</taxon>
        <taxon>Leptospira</taxon>
    </lineage>
</organism>
<reference evidence="1" key="1">
    <citation type="submission" date="2013-05" db="EMBL/GenBank/DDBJ databases">
        <authorList>
            <person name="Harkins D.M."/>
            <person name="Durkin A.S."/>
            <person name="Brinkac L.M."/>
            <person name="Haft D.H."/>
            <person name="Selengut J.D."/>
            <person name="Sanka R."/>
            <person name="DePew J."/>
            <person name="Purushe J."/>
            <person name="Hartskeerl R.A."/>
            <person name="Ahmed A."/>
            <person name="van der Linden H."/>
            <person name="Goris M.G.A."/>
            <person name="Vinetz J.M."/>
            <person name="Sutton G.G."/>
            <person name="Nierman W.C."/>
            <person name="Fouts D.E."/>
        </authorList>
    </citation>
    <scope>NUCLEOTIDE SEQUENCE [LARGE SCALE GENOMIC DNA]</scope>
    <source>
        <strain evidence="1">L 60</strain>
    </source>
</reference>
<dbReference type="EMBL" id="AHMT02000015">
    <property type="protein sequence ID" value="EQA63921.1"/>
    <property type="molecule type" value="Genomic_DNA"/>
</dbReference>
<dbReference type="AlphaFoldDB" id="V6I244"/>
<protein>
    <submittedName>
        <fullName evidence="1">Uncharacterized protein</fullName>
    </submittedName>
</protein>
<comment type="caution">
    <text evidence="1">The sequence shown here is derived from an EMBL/GenBank/DDBJ whole genome shotgun (WGS) entry which is preliminary data.</text>
</comment>
<name>V6I244_9LEPT</name>
<sequence length="243" mass="29274">MLARRFIKVNRYDFYYSRVKGIAENLNGKHNFSEREENLTESWISWSYASNKAIQKFSMLLKRTELEISESPHINSSWKERFYYIVNLLRRDSIKINKKRVINRIADSLNKFSFSNESVTQKSIPFSYSAFLETAKLNAFNRENQQNEINRKPLKWSQSAKSNYNKINFKILINPNPPRQLSAWDHCFHRSDISLKHLYEDSWQKAYRQCWNSVERISKYWEKRLNSEYETPDFENQCESLSY</sequence>
<accession>V6I244</accession>
<evidence type="ECO:0000313" key="1">
    <source>
        <dbReference type="EMBL" id="EQA63921.1"/>
    </source>
</evidence>
<dbReference type="Proteomes" id="UP000018747">
    <property type="component" value="Unassembled WGS sequence"/>
</dbReference>